<evidence type="ECO:0000313" key="2">
    <source>
        <dbReference type="Proteomes" id="UP000319804"/>
    </source>
</evidence>
<evidence type="ECO:0000313" key="1">
    <source>
        <dbReference type="EMBL" id="TQM90860.1"/>
    </source>
</evidence>
<gene>
    <name evidence="1" type="ORF">FHX68_2707</name>
</gene>
<proteinExistence type="predicted"/>
<dbReference type="Pfam" id="PF19459">
    <property type="entry name" value="DUF5996"/>
    <property type="match status" value="1"/>
</dbReference>
<accession>A0A4Y3UNU9</accession>
<name>A0A4Y3UNU9_9MICO</name>
<sequence length="166" mass="18624">MTVLDEGDDREIRWSALAVADWADTRDTLQLWTQMVGKLRMALTPKLNHWWNVALYVDARGLSTSLMPCGAHGLEVRFDFVHHELVFERTDGARRAIELRPCTVADFYAEIERVLDELDVPARIYPVPVELPAVIPFPDDTVHAAYDAADDPRPSIRAACPTAPTG</sequence>
<protein>
    <submittedName>
        <fullName evidence="1">Uncharacterized protein</fullName>
    </submittedName>
</protein>
<dbReference type="Proteomes" id="UP000319804">
    <property type="component" value="Unassembled WGS sequence"/>
</dbReference>
<comment type="caution">
    <text evidence="1">The sequence shown here is derived from an EMBL/GenBank/DDBJ whole genome shotgun (WGS) entry which is preliminary data.</text>
</comment>
<organism evidence="1 2">
    <name type="scientific">Microbacterium lacticum</name>
    <dbReference type="NCBI Taxonomy" id="33885"/>
    <lineage>
        <taxon>Bacteria</taxon>
        <taxon>Bacillati</taxon>
        <taxon>Actinomycetota</taxon>
        <taxon>Actinomycetes</taxon>
        <taxon>Micrococcales</taxon>
        <taxon>Microbacteriaceae</taxon>
        <taxon>Microbacterium</taxon>
    </lineage>
</organism>
<keyword evidence="2" id="KW-1185">Reference proteome</keyword>
<dbReference type="InterPro" id="IPR046038">
    <property type="entry name" value="DUF5996"/>
</dbReference>
<reference evidence="1 2" key="1">
    <citation type="submission" date="2019-06" db="EMBL/GenBank/DDBJ databases">
        <title>Sequencing the genomes of 1000 actinobacteria strains.</title>
        <authorList>
            <person name="Klenk H.-P."/>
        </authorList>
    </citation>
    <scope>NUCLEOTIDE SEQUENCE [LARGE SCALE GENOMIC DNA]</scope>
    <source>
        <strain evidence="1 2">DSM 20427</strain>
    </source>
</reference>
<dbReference type="AlphaFoldDB" id="A0A4Y3UNU9"/>
<dbReference type="EMBL" id="VFPS01000006">
    <property type="protein sequence ID" value="TQM90860.1"/>
    <property type="molecule type" value="Genomic_DNA"/>
</dbReference>